<dbReference type="PROSITE" id="PS50262">
    <property type="entry name" value="G_PROTEIN_RECEP_F1_2"/>
    <property type="match status" value="1"/>
</dbReference>
<dbReference type="HOGENOM" id="CLU_043715_1_0_1"/>
<dbReference type="PhylomeDB" id="Q8IFY0"/>
<dbReference type="Proteomes" id="UP000001940">
    <property type="component" value="Chromosome V"/>
</dbReference>
<dbReference type="SMR" id="Q8IFY0"/>
<dbReference type="AGR" id="WB:WBGene00005864"/>
<evidence type="ECO:0000313" key="8">
    <source>
        <dbReference type="Proteomes" id="UP000001940"/>
    </source>
</evidence>
<dbReference type="GO" id="GO:0016020">
    <property type="term" value="C:membrane"/>
    <property type="evidence" value="ECO:0007669"/>
    <property type="project" value="UniProtKB-SubCell"/>
</dbReference>
<evidence type="ECO:0000256" key="3">
    <source>
        <dbReference type="ARBA" id="ARBA00022989"/>
    </source>
</evidence>
<evidence type="ECO:0000313" key="7">
    <source>
        <dbReference type="EMBL" id="CCD67249.1"/>
    </source>
</evidence>
<evidence type="ECO:0000259" key="6">
    <source>
        <dbReference type="PROSITE" id="PS50262"/>
    </source>
</evidence>
<accession>Q8IFY0</accession>
<dbReference type="Gene3D" id="1.20.1070.10">
    <property type="entry name" value="Rhodopsin 7-helix transmembrane proteins"/>
    <property type="match status" value="1"/>
</dbReference>
<feature type="transmembrane region" description="Helical" evidence="5">
    <location>
        <begin position="160"/>
        <end position="180"/>
    </location>
</feature>
<dbReference type="EMBL" id="BX284605">
    <property type="protein sequence ID" value="CCD67249.1"/>
    <property type="molecule type" value="Genomic_DNA"/>
</dbReference>
<feature type="domain" description="G-protein coupled receptors family 1 profile" evidence="6">
    <location>
        <begin position="52"/>
        <end position="330"/>
    </location>
</feature>
<evidence type="ECO:0000256" key="4">
    <source>
        <dbReference type="ARBA" id="ARBA00023136"/>
    </source>
</evidence>
<dbReference type="CDD" id="cd14978">
    <property type="entry name" value="7tmA_FMRFamide_R-like"/>
    <property type="match status" value="1"/>
</dbReference>
<dbReference type="GeneID" id="183444"/>
<feature type="transmembrane region" description="Helical" evidence="5">
    <location>
        <begin position="192"/>
        <end position="211"/>
    </location>
</feature>
<organism evidence="7 8">
    <name type="scientific">Caenorhabditis elegans</name>
    <dbReference type="NCBI Taxonomy" id="6239"/>
    <lineage>
        <taxon>Eukaryota</taxon>
        <taxon>Metazoa</taxon>
        <taxon>Ecdysozoa</taxon>
        <taxon>Nematoda</taxon>
        <taxon>Chromadorea</taxon>
        <taxon>Rhabditida</taxon>
        <taxon>Rhabditina</taxon>
        <taxon>Rhabditomorpha</taxon>
        <taxon>Rhabditoidea</taxon>
        <taxon>Rhabditidae</taxon>
        <taxon>Peloderinae</taxon>
        <taxon>Caenorhabditis</taxon>
    </lineage>
</organism>
<dbReference type="PANTHER" id="PTHR22751">
    <property type="entry name" value="G-PROTEIN COUPLED RECEPTOR-RELATED"/>
    <property type="match status" value="1"/>
</dbReference>
<feature type="transmembrane region" description="Helical" evidence="5">
    <location>
        <begin position="270"/>
        <end position="288"/>
    </location>
</feature>
<evidence type="ECO:0000256" key="2">
    <source>
        <dbReference type="ARBA" id="ARBA00022692"/>
    </source>
</evidence>
<keyword evidence="7" id="KW-0675">Receptor</keyword>
<evidence type="ECO:0000313" key="9">
    <source>
        <dbReference type="WormBase" id="C44C3.6"/>
    </source>
</evidence>
<dbReference type="AlphaFoldDB" id="Q8IFY0"/>
<dbReference type="InterPro" id="IPR019427">
    <property type="entry name" value="7TM_GPCR_serpentine_rcpt_Srw"/>
</dbReference>
<dbReference type="FunCoup" id="Q8IFY0">
    <property type="interactions" value="2"/>
</dbReference>
<dbReference type="SUPFAM" id="SSF81321">
    <property type="entry name" value="Family A G protein-coupled receptor-like"/>
    <property type="match status" value="1"/>
</dbReference>
<feature type="transmembrane region" description="Helical" evidence="5">
    <location>
        <begin position="41"/>
        <end position="60"/>
    </location>
</feature>
<keyword evidence="4 5" id="KW-0472">Membrane</keyword>
<dbReference type="RefSeq" id="NP_503812.1">
    <property type="nucleotide sequence ID" value="NM_071411.1"/>
</dbReference>
<dbReference type="STRING" id="6239.C44C3.6.1"/>
<proteinExistence type="predicted"/>
<feature type="transmembrane region" description="Helical" evidence="5">
    <location>
        <begin position="130"/>
        <end position="148"/>
    </location>
</feature>
<dbReference type="PaxDb" id="6239-C44C3.6"/>
<dbReference type="KEGG" id="cel:CELE_C44C3.6"/>
<sequence>MSVSDCNLFWKYYAGFQNSTAKSLCNFEKNFIPFSYSFQSYSSEISVSSILINIVHVFILTRKPMRTSSINILMAAVALFDIFTNFQQIEIIFERNTSIFFECFPTDTYGVILTRAIFDIVNDYSRRCSTWFIVSIAFMRTLMVRNPLHSTYQSLGNPNASVIVISGVCAASLPISIFKFFETQFFVVTESLYVCALQGTYYLAAMSHFFMKNNGFIAKYFSLFNSFVSDIIPCLLLPIVTVLLVMDLWKTAKKRANIVSVSNKNNFRSKTGLVFCVTIMFFLVEFPYGSSLGAVWMYKNAPGMQQILAHVGFIFSMLITLNTCTHFFICLLISSQYRKTIIHVLSCGFINSKKTSASKAVVNLPVQSKTLP</sequence>
<reference evidence="7 8" key="1">
    <citation type="journal article" date="1998" name="Science">
        <title>Genome sequence of the nematode C. elegans: a platform for investigating biology.</title>
        <authorList>
            <consortium name="The C. elegans sequencing consortium"/>
            <person name="Sulson J.E."/>
            <person name="Waterston R."/>
        </authorList>
    </citation>
    <scope>NUCLEOTIDE SEQUENCE [LARGE SCALE GENOMIC DNA]</scope>
    <source>
        <strain evidence="7 8">Bristol N2</strain>
    </source>
</reference>
<dbReference type="InterPro" id="IPR017452">
    <property type="entry name" value="GPCR_Rhodpsn_7TM"/>
</dbReference>
<keyword evidence="2 5" id="KW-0812">Transmembrane</keyword>
<feature type="transmembrane region" description="Helical" evidence="5">
    <location>
        <begin position="308"/>
        <end position="333"/>
    </location>
</feature>
<evidence type="ECO:0000256" key="5">
    <source>
        <dbReference type="SAM" id="Phobius"/>
    </source>
</evidence>
<dbReference type="GO" id="GO:0008528">
    <property type="term" value="F:G protein-coupled peptide receptor activity"/>
    <property type="evidence" value="ECO:0007669"/>
    <property type="project" value="InterPro"/>
</dbReference>
<protein>
    <submittedName>
        <fullName evidence="7">G-protein coupled receptors family 1 profile domain-containing protein</fullName>
    </submittedName>
</protein>
<feature type="transmembrane region" description="Helical" evidence="5">
    <location>
        <begin position="223"/>
        <end position="249"/>
    </location>
</feature>
<dbReference type="UCSC" id="C44C3.6">
    <property type="organism name" value="c. elegans"/>
</dbReference>
<dbReference type="PANTHER" id="PTHR22751:SF30">
    <property type="entry name" value="G-PROTEIN COUPLED RECEPTORS FAMILY 1 PROFILE DOMAIN-CONTAINING PROTEIN"/>
    <property type="match status" value="1"/>
</dbReference>
<gene>
    <name evidence="7 9" type="primary">srw-117</name>
    <name evidence="9" type="ORF">C44C3.6</name>
    <name evidence="7" type="ORF">CELE_C44C3.6</name>
</gene>
<name>Q8IFY0_CAEEL</name>
<keyword evidence="8" id="KW-1185">Reference proteome</keyword>
<dbReference type="OrthoDB" id="5871549at2759"/>
<dbReference type="eggNOG" id="ENOG502RT6A">
    <property type="taxonomic scope" value="Eukaryota"/>
</dbReference>
<dbReference type="PIR" id="T25629">
    <property type="entry name" value="T25629"/>
</dbReference>
<keyword evidence="3 5" id="KW-1133">Transmembrane helix</keyword>
<dbReference type="WormBase" id="C44C3.6">
    <property type="protein sequence ID" value="CE08712"/>
    <property type="gene ID" value="WBGene00005864"/>
    <property type="gene designation" value="srw-117"/>
</dbReference>
<dbReference type="CTD" id="183444"/>
<evidence type="ECO:0000256" key="1">
    <source>
        <dbReference type="ARBA" id="ARBA00004370"/>
    </source>
</evidence>
<dbReference type="Pfam" id="PF10324">
    <property type="entry name" value="7TM_GPCR_Srw"/>
    <property type="match status" value="1"/>
</dbReference>
<dbReference type="InParanoid" id="Q8IFY0"/>
<comment type="subcellular location">
    <subcellularLocation>
        <location evidence="1">Membrane</location>
    </subcellularLocation>
</comment>